<accession>A0A6A4P879</accession>
<protein>
    <submittedName>
        <fullName evidence="1">Uncharacterized protein</fullName>
    </submittedName>
</protein>
<keyword evidence="2" id="KW-1185">Reference proteome</keyword>
<dbReference type="EMBL" id="WOCE01000016">
    <property type="protein sequence ID" value="KAE9596794.1"/>
    <property type="molecule type" value="Genomic_DNA"/>
</dbReference>
<evidence type="ECO:0000313" key="2">
    <source>
        <dbReference type="Proteomes" id="UP000447434"/>
    </source>
</evidence>
<name>A0A6A4P879_LUPAL</name>
<evidence type="ECO:0000313" key="1">
    <source>
        <dbReference type="EMBL" id="KAE9596794.1"/>
    </source>
</evidence>
<sequence>MHIIILCEIQYNMNDIINQVHYLDTLWREASLICTDYTNLKQLFANMIEALKVIQDICDILY</sequence>
<reference evidence="2" key="1">
    <citation type="journal article" date="2020" name="Nat. Commun.">
        <title>Genome sequence of the cluster root forming white lupin.</title>
        <authorList>
            <person name="Hufnagel B."/>
            <person name="Marques A."/>
            <person name="Soriano A."/>
            <person name="Marques L."/>
            <person name="Divol F."/>
            <person name="Doumas P."/>
            <person name="Sallet E."/>
            <person name="Mancinotti D."/>
            <person name="Carrere S."/>
            <person name="Marande W."/>
            <person name="Arribat S."/>
            <person name="Keller J."/>
            <person name="Huneau C."/>
            <person name="Blein T."/>
            <person name="Aime D."/>
            <person name="Laguerre M."/>
            <person name="Taylor J."/>
            <person name="Schubert V."/>
            <person name="Nelson M."/>
            <person name="Geu-Flores F."/>
            <person name="Crespi M."/>
            <person name="Gallardo-Guerrero K."/>
            <person name="Delaux P.-M."/>
            <person name="Salse J."/>
            <person name="Berges H."/>
            <person name="Guyot R."/>
            <person name="Gouzy J."/>
            <person name="Peret B."/>
        </authorList>
    </citation>
    <scope>NUCLEOTIDE SEQUENCE [LARGE SCALE GENOMIC DNA]</scope>
    <source>
        <strain evidence="2">cv. Amiga</strain>
    </source>
</reference>
<proteinExistence type="predicted"/>
<comment type="caution">
    <text evidence="1">The sequence shown here is derived from an EMBL/GenBank/DDBJ whole genome shotgun (WGS) entry which is preliminary data.</text>
</comment>
<dbReference type="Proteomes" id="UP000447434">
    <property type="component" value="Chromosome 16"/>
</dbReference>
<gene>
    <name evidence="1" type="ORF">Lalb_Chr16g0379841</name>
</gene>
<dbReference type="AlphaFoldDB" id="A0A6A4P879"/>
<organism evidence="1 2">
    <name type="scientific">Lupinus albus</name>
    <name type="common">White lupine</name>
    <name type="synonym">Lupinus termis</name>
    <dbReference type="NCBI Taxonomy" id="3870"/>
    <lineage>
        <taxon>Eukaryota</taxon>
        <taxon>Viridiplantae</taxon>
        <taxon>Streptophyta</taxon>
        <taxon>Embryophyta</taxon>
        <taxon>Tracheophyta</taxon>
        <taxon>Spermatophyta</taxon>
        <taxon>Magnoliopsida</taxon>
        <taxon>eudicotyledons</taxon>
        <taxon>Gunneridae</taxon>
        <taxon>Pentapetalae</taxon>
        <taxon>rosids</taxon>
        <taxon>fabids</taxon>
        <taxon>Fabales</taxon>
        <taxon>Fabaceae</taxon>
        <taxon>Papilionoideae</taxon>
        <taxon>50 kb inversion clade</taxon>
        <taxon>genistoids sensu lato</taxon>
        <taxon>core genistoids</taxon>
        <taxon>Genisteae</taxon>
        <taxon>Lupinus</taxon>
    </lineage>
</organism>